<accession>A0A6J1J6N3</accession>
<dbReference type="RefSeq" id="XP_022983048.1">
    <property type="nucleotide sequence ID" value="XM_023127280.1"/>
</dbReference>
<evidence type="ECO:0000256" key="1">
    <source>
        <dbReference type="SAM" id="MobiDB-lite"/>
    </source>
</evidence>
<dbReference type="KEGG" id="cmax:111481710"/>
<sequence length="296" mass="33348">MRIGNSSLPHSFRSFRSTSNNPLLLLLLLHLLHLGLLLHIDNSILKAHLEFLTMAKKRETSQRKKGKRQPPLIDNIPKYSQQRRSSPPKRRTDFSSLFCYSSSIAHQGTTVLPQFSLNHSDNTNEELSSSSLVKCSNSSGEDDELSQCSSPDDIQSVECRLSESSCKALSKRKGTSKISYPVRKKLPDSESNSLSETPENVQLWSTESFEERSSNTTAEFQDQSCADKGSSSNSSRIEDNDLHVDRRRGKRERKPKVPFDEETTISVKATRKFRRMRIMRYLGLAAPVGSPFSPIA</sequence>
<protein>
    <submittedName>
        <fullName evidence="3">Uncharacterized protein LOC111481710 isoform X1</fullName>
    </submittedName>
</protein>
<evidence type="ECO:0000313" key="2">
    <source>
        <dbReference type="Proteomes" id="UP000504608"/>
    </source>
</evidence>
<dbReference type="AlphaFoldDB" id="A0A6J1J6N3"/>
<feature type="region of interest" description="Disordered" evidence="1">
    <location>
        <begin position="180"/>
        <end position="259"/>
    </location>
</feature>
<dbReference type="OrthoDB" id="5964980at2759"/>
<feature type="compositionally biased region" description="Basic residues" evidence="1">
    <location>
        <begin position="245"/>
        <end position="256"/>
    </location>
</feature>
<reference evidence="3" key="1">
    <citation type="submission" date="2025-08" db="UniProtKB">
        <authorList>
            <consortium name="RefSeq"/>
        </authorList>
    </citation>
    <scope>IDENTIFICATION</scope>
    <source>
        <tissue evidence="3">Young leaves</tissue>
    </source>
</reference>
<evidence type="ECO:0000313" key="3">
    <source>
        <dbReference type="RefSeq" id="XP_022983048.1"/>
    </source>
</evidence>
<feature type="region of interest" description="Disordered" evidence="1">
    <location>
        <begin position="131"/>
        <end position="151"/>
    </location>
</feature>
<feature type="compositionally biased region" description="Polar residues" evidence="1">
    <location>
        <begin position="214"/>
        <end position="235"/>
    </location>
</feature>
<keyword evidence="2" id="KW-1185">Reference proteome</keyword>
<name>A0A6J1J6N3_CUCMA</name>
<organism evidence="2 3">
    <name type="scientific">Cucurbita maxima</name>
    <name type="common">Pumpkin</name>
    <name type="synonym">Winter squash</name>
    <dbReference type="NCBI Taxonomy" id="3661"/>
    <lineage>
        <taxon>Eukaryota</taxon>
        <taxon>Viridiplantae</taxon>
        <taxon>Streptophyta</taxon>
        <taxon>Embryophyta</taxon>
        <taxon>Tracheophyta</taxon>
        <taxon>Spermatophyta</taxon>
        <taxon>Magnoliopsida</taxon>
        <taxon>eudicotyledons</taxon>
        <taxon>Gunneridae</taxon>
        <taxon>Pentapetalae</taxon>
        <taxon>rosids</taxon>
        <taxon>fabids</taxon>
        <taxon>Cucurbitales</taxon>
        <taxon>Cucurbitaceae</taxon>
        <taxon>Cucurbiteae</taxon>
        <taxon>Cucurbita</taxon>
    </lineage>
</organism>
<feature type="region of interest" description="Disordered" evidence="1">
    <location>
        <begin position="58"/>
        <end position="92"/>
    </location>
</feature>
<proteinExistence type="predicted"/>
<gene>
    <name evidence="3" type="primary">LOC111481710</name>
</gene>
<dbReference type="Proteomes" id="UP000504608">
    <property type="component" value="Unplaced"/>
</dbReference>
<feature type="compositionally biased region" description="Polar residues" evidence="1">
    <location>
        <begin position="189"/>
        <end position="207"/>
    </location>
</feature>
<dbReference type="GeneID" id="111481710"/>